<protein>
    <submittedName>
        <fullName evidence="1">Uncharacterized protein</fullName>
    </submittedName>
</protein>
<reference evidence="1 2" key="1">
    <citation type="submission" date="2019-03" db="EMBL/GenBank/DDBJ databases">
        <title>Comparative genomic analyses of the sweetpotato soil rot pathogen, Streptomyces ipomoeae.</title>
        <authorList>
            <person name="Ruschel Soares N."/>
            <person name="Badger J.H."/>
            <person name="Huguet-Tapia J.C."/>
            <person name="Clark C.A."/>
            <person name="Pettis G.S."/>
        </authorList>
    </citation>
    <scope>NUCLEOTIDE SEQUENCE [LARGE SCALE GENOMIC DNA]</scope>
    <source>
        <strain evidence="1 2">88-35</strain>
    </source>
</reference>
<dbReference type="Proteomes" id="UP000318720">
    <property type="component" value="Unassembled WGS sequence"/>
</dbReference>
<sequence length="73" mass="8226">MPYAEPPDRRLRAHATRRPVDRRINRPAIGGVGAALAEQCGQRYDEGVPGADFVEGRLAQVVQVRCRERRTAW</sequence>
<dbReference type="RefSeq" id="WP_141580337.1">
    <property type="nucleotide sequence ID" value="NZ_SPAZ01000010.1"/>
</dbReference>
<dbReference type="EMBL" id="SPAZ01000010">
    <property type="protein sequence ID" value="TQE40035.1"/>
    <property type="molecule type" value="Genomic_DNA"/>
</dbReference>
<organism evidence="1 2">
    <name type="scientific">Streptomyces ipomoeae</name>
    <dbReference type="NCBI Taxonomy" id="103232"/>
    <lineage>
        <taxon>Bacteria</taxon>
        <taxon>Bacillati</taxon>
        <taxon>Actinomycetota</taxon>
        <taxon>Actinomycetes</taxon>
        <taxon>Kitasatosporales</taxon>
        <taxon>Streptomycetaceae</taxon>
        <taxon>Streptomyces</taxon>
    </lineage>
</organism>
<accession>A0AAE8W7L2</accession>
<proteinExistence type="predicted"/>
<gene>
    <name evidence="1" type="ORF">Sipo8835_00805</name>
</gene>
<comment type="caution">
    <text evidence="1">The sequence shown here is derived from an EMBL/GenBank/DDBJ whole genome shotgun (WGS) entry which is preliminary data.</text>
</comment>
<evidence type="ECO:0000313" key="2">
    <source>
        <dbReference type="Proteomes" id="UP000318720"/>
    </source>
</evidence>
<evidence type="ECO:0000313" key="1">
    <source>
        <dbReference type="EMBL" id="TQE40035.1"/>
    </source>
</evidence>
<dbReference type="AlphaFoldDB" id="A0AAE8W7L2"/>
<name>A0AAE8W7L2_9ACTN</name>